<dbReference type="CDD" id="cd04181">
    <property type="entry name" value="NTP_transferase"/>
    <property type="match status" value="1"/>
</dbReference>
<evidence type="ECO:0000259" key="1">
    <source>
        <dbReference type="Pfam" id="PF00483"/>
    </source>
</evidence>
<organism evidence="2 3">
    <name type="scientific">Candidatus Andersenbacteria bacterium CG10_big_fil_rev_8_21_14_0_10_54_11</name>
    <dbReference type="NCBI Taxonomy" id="1974485"/>
    <lineage>
        <taxon>Bacteria</taxon>
        <taxon>Candidatus Anderseniibacteriota</taxon>
    </lineage>
</organism>
<dbReference type="InterPro" id="IPR050486">
    <property type="entry name" value="Mannose-1P_guanyltransferase"/>
</dbReference>
<dbReference type="Pfam" id="PF00483">
    <property type="entry name" value="NTP_transferase"/>
    <property type="match status" value="1"/>
</dbReference>
<sequence length="282" mass="31719">MSPQPRERVTITLRQDLLRALDRSIDGQRIRNRSHAVEMSLARTLDIDAKQALILASGRGVKMRPFTYEIPKPLIPVQGKPLLEHGITLLARHGIRDITITVSYLADRIMKHFGDGSKFNVNITYVKERRPTGTGGALRAARPKLQQAPFILLYGDVLLDVDLTEFMQSHQDTAAIGTIALTSVPDPSAYGAVRLRGNRIVEFSEKPDAADTRASRLVFAGCGIFNPPVFAYLKKSGRLSLEQDVFPRLIKENLLLGYPFEGQWFDVSTPKTYEHVLKEWRR</sequence>
<dbReference type="AlphaFoldDB" id="A0A2M6X0D4"/>
<dbReference type="EMBL" id="PEZP01000003">
    <property type="protein sequence ID" value="PIT98523.1"/>
    <property type="molecule type" value="Genomic_DNA"/>
</dbReference>
<proteinExistence type="predicted"/>
<feature type="domain" description="Nucleotidyl transferase" evidence="1">
    <location>
        <begin position="52"/>
        <end position="276"/>
    </location>
</feature>
<dbReference type="InterPro" id="IPR013321">
    <property type="entry name" value="Arc_rbn_hlx_hlx"/>
</dbReference>
<name>A0A2M6X0D4_9BACT</name>
<dbReference type="Gene3D" id="1.10.1220.10">
    <property type="entry name" value="Met repressor-like"/>
    <property type="match status" value="1"/>
</dbReference>
<accession>A0A2M6X0D4</accession>
<dbReference type="GO" id="GO:0006355">
    <property type="term" value="P:regulation of DNA-templated transcription"/>
    <property type="evidence" value="ECO:0007669"/>
    <property type="project" value="InterPro"/>
</dbReference>
<protein>
    <recommendedName>
        <fullName evidence="1">Nucleotidyl transferase domain-containing protein</fullName>
    </recommendedName>
</protein>
<dbReference type="Proteomes" id="UP000230731">
    <property type="component" value="Unassembled WGS sequence"/>
</dbReference>
<dbReference type="InterPro" id="IPR005835">
    <property type="entry name" value="NTP_transferase_dom"/>
</dbReference>
<comment type="caution">
    <text evidence="2">The sequence shown here is derived from an EMBL/GenBank/DDBJ whole genome shotgun (WGS) entry which is preliminary data.</text>
</comment>
<reference evidence="3" key="1">
    <citation type="submission" date="2017-09" db="EMBL/GenBank/DDBJ databases">
        <title>Depth-based differentiation of microbial function through sediment-hosted aquifers and enrichment of novel symbionts in the deep terrestrial subsurface.</title>
        <authorList>
            <person name="Probst A.J."/>
            <person name="Ladd B."/>
            <person name="Jarett J.K."/>
            <person name="Geller-Mcgrath D.E."/>
            <person name="Sieber C.M.K."/>
            <person name="Emerson J.B."/>
            <person name="Anantharaman K."/>
            <person name="Thomas B.C."/>
            <person name="Malmstrom R."/>
            <person name="Stieglmeier M."/>
            <person name="Klingl A."/>
            <person name="Woyke T."/>
            <person name="Ryan C.M."/>
            <person name="Banfield J.F."/>
        </authorList>
    </citation>
    <scope>NUCLEOTIDE SEQUENCE [LARGE SCALE GENOMIC DNA]</scope>
</reference>
<gene>
    <name evidence="2" type="ORF">COT71_00285</name>
</gene>
<dbReference type="Gene3D" id="3.90.550.10">
    <property type="entry name" value="Spore Coat Polysaccharide Biosynthesis Protein SpsA, Chain A"/>
    <property type="match status" value="1"/>
</dbReference>
<dbReference type="InterPro" id="IPR029044">
    <property type="entry name" value="Nucleotide-diphossugar_trans"/>
</dbReference>
<evidence type="ECO:0000313" key="2">
    <source>
        <dbReference type="EMBL" id="PIT98523.1"/>
    </source>
</evidence>
<dbReference type="CDD" id="cd22231">
    <property type="entry name" value="RHH_NikR_HicB-like"/>
    <property type="match status" value="1"/>
</dbReference>
<dbReference type="PANTHER" id="PTHR22572">
    <property type="entry name" value="SUGAR-1-PHOSPHATE GUANYL TRANSFERASE"/>
    <property type="match status" value="1"/>
</dbReference>
<evidence type="ECO:0000313" key="3">
    <source>
        <dbReference type="Proteomes" id="UP000230731"/>
    </source>
</evidence>
<dbReference type="SUPFAM" id="SSF53448">
    <property type="entry name" value="Nucleotide-diphospho-sugar transferases"/>
    <property type="match status" value="1"/>
</dbReference>